<reference evidence="13 15" key="1">
    <citation type="submission" date="2023-10" db="EMBL/GenBank/DDBJ databases">
        <title>Genomes of two closely related lineages of the louse Polyplax serrata with different host specificities.</title>
        <authorList>
            <person name="Martinu J."/>
            <person name="Tarabai H."/>
            <person name="Stefka J."/>
            <person name="Hypsa V."/>
        </authorList>
    </citation>
    <scope>NUCLEOTIDE SEQUENCE [LARGE SCALE GENOMIC DNA]</scope>
    <source>
        <strain evidence="12">98ZLc_SE</strain>
        <strain evidence="13">HR10_N</strain>
    </source>
</reference>
<feature type="compositionally biased region" description="Low complexity" evidence="10">
    <location>
        <begin position="192"/>
        <end position="214"/>
    </location>
</feature>
<dbReference type="PANTHER" id="PTHR11945:SF534">
    <property type="entry name" value="MYOCYTE-SPECIFIC ENHANCER FACTOR 2"/>
    <property type="match status" value="1"/>
</dbReference>
<evidence type="ECO:0000313" key="15">
    <source>
        <dbReference type="Proteomes" id="UP001372834"/>
    </source>
</evidence>
<feature type="region of interest" description="Disordered" evidence="10">
    <location>
        <begin position="296"/>
        <end position="331"/>
    </location>
</feature>
<comment type="caution">
    <text evidence="13">The sequence shown here is derived from an EMBL/GenBank/DDBJ whole genome shotgun (WGS) entry which is preliminary data.</text>
</comment>
<keyword evidence="14" id="KW-1185">Reference proteome</keyword>
<dbReference type="CDD" id="cd00265">
    <property type="entry name" value="MADS_MEF2_like"/>
    <property type="match status" value="1"/>
</dbReference>
<accession>A0AAN8XP83</accession>
<organism evidence="13 15">
    <name type="scientific">Polyplax serrata</name>
    <name type="common">Common mouse louse</name>
    <dbReference type="NCBI Taxonomy" id="468196"/>
    <lineage>
        <taxon>Eukaryota</taxon>
        <taxon>Metazoa</taxon>
        <taxon>Ecdysozoa</taxon>
        <taxon>Arthropoda</taxon>
        <taxon>Hexapoda</taxon>
        <taxon>Insecta</taxon>
        <taxon>Pterygota</taxon>
        <taxon>Neoptera</taxon>
        <taxon>Paraneoptera</taxon>
        <taxon>Psocodea</taxon>
        <taxon>Troctomorpha</taxon>
        <taxon>Phthiraptera</taxon>
        <taxon>Anoplura</taxon>
        <taxon>Polyplacidae</taxon>
        <taxon>Polyplax</taxon>
    </lineage>
</organism>
<dbReference type="PROSITE" id="PS50066">
    <property type="entry name" value="MADS_BOX_2"/>
    <property type="match status" value="1"/>
</dbReference>
<dbReference type="GO" id="GO:0005634">
    <property type="term" value="C:nucleus"/>
    <property type="evidence" value="ECO:0007669"/>
    <property type="project" value="UniProtKB-SubCell"/>
</dbReference>
<dbReference type="AlphaFoldDB" id="A0AAN8XP83"/>
<dbReference type="GO" id="GO:0046983">
    <property type="term" value="F:protein dimerization activity"/>
    <property type="evidence" value="ECO:0007669"/>
    <property type="project" value="InterPro"/>
</dbReference>
<evidence type="ECO:0000256" key="3">
    <source>
        <dbReference type="ARBA" id="ARBA00022553"/>
    </source>
</evidence>
<name>A0AAN8XP83_POLSC</name>
<dbReference type="PANTHER" id="PTHR11945">
    <property type="entry name" value="MADS BOX PROTEIN"/>
    <property type="match status" value="1"/>
</dbReference>
<evidence type="ECO:0000313" key="13">
    <source>
        <dbReference type="EMBL" id="KAK6643541.1"/>
    </source>
</evidence>
<evidence type="ECO:0000256" key="8">
    <source>
        <dbReference type="ARBA" id="ARBA00023163"/>
    </source>
</evidence>
<evidence type="ECO:0000313" key="14">
    <source>
        <dbReference type="Proteomes" id="UP001359485"/>
    </source>
</evidence>
<dbReference type="InterPro" id="IPR022102">
    <property type="entry name" value="HJURP_C"/>
</dbReference>
<dbReference type="PRINTS" id="PR00404">
    <property type="entry name" value="MADSDOMAIN"/>
</dbReference>
<dbReference type="GO" id="GO:0007507">
    <property type="term" value="P:heart development"/>
    <property type="evidence" value="ECO:0007669"/>
    <property type="project" value="UniProtKB-ARBA"/>
</dbReference>
<dbReference type="InterPro" id="IPR036879">
    <property type="entry name" value="TF_MADSbox_sf"/>
</dbReference>
<evidence type="ECO:0000256" key="9">
    <source>
        <dbReference type="ARBA" id="ARBA00023242"/>
    </source>
</evidence>
<keyword evidence="2" id="KW-0217">Developmental protein</keyword>
<dbReference type="Pfam" id="PF00319">
    <property type="entry name" value="SRF-TF"/>
    <property type="match status" value="1"/>
</dbReference>
<evidence type="ECO:0000313" key="12">
    <source>
        <dbReference type="EMBL" id="KAK6630108.1"/>
    </source>
</evidence>
<protein>
    <recommendedName>
        <fullName evidence="11">MADS-box domain-containing protein</fullName>
    </recommendedName>
</protein>
<keyword evidence="4" id="KW-0221">Differentiation</keyword>
<keyword evidence="3" id="KW-0597">Phosphoprotein</keyword>
<dbReference type="Gene3D" id="3.40.1810.10">
    <property type="entry name" value="Transcription factor, MADS-box"/>
    <property type="match status" value="1"/>
</dbReference>
<dbReference type="Pfam" id="PF12347">
    <property type="entry name" value="HJURP_C"/>
    <property type="match status" value="1"/>
</dbReference>
<comment type="subcellular location">
    <subcellularLocation>
        <location evidence="1">Nucleus</location>
    </subcellularLocation>
</comment>
<dbReference type="SUPFAM" id="SSF55455">
    <property type="entry name" value="SRF-like"/>
    <property type="match status" value="1"/>
</dbReference>
<feature type="region of interest" description="Disordered" evidence="10">
    <location>
        <begin position="241"/>
        <end position="260"/>
    </location>
</feature>
<keyword evidence="9" id="KW-0539">Nucleus</keyword>
<evidence type="ECO:0000256" key="1">
    <source>
        <dbReference type="ARBA" id="ARBA00004123"/>
    </source>
</evidence>
<evidence type="ECO:0000256" key="2">
    <source>
        <dbReference type="ARBA" id="ARBA00022473"/>
    </source>
</evidence>
<dbReference type="Proteomes" id="UP001359485">
    <property type="component" value="Unassembled WGS sequence"/>
</dbReference>
<gene>
    <name evidence="13" type="ORF">RUM43_005051</name>
    <name evidence="12" type="ORF">RUM44_005659</name>
</gene>
<dbReference type="InterPro" id="IPR002100">
    <property type="entry name" value="TF_MADSbox"/>
</dbReference>
<proteinExistence type="predicted"/>
<dbReference type="GO" id="GO:0000978">
    <property type="term" value="F:RNA polymerase II cis-regulatory region sequence-specific DNA binding"/>
    <property type="evidence" value="ECO:0007669"/>
    <property type="project" value="TreeGrafter"/>
</dbReference>
<dbReference type="EMBL" id="JAWJWE010000002">
    <property type="protein sequence ID" value="KAK6643541.1"/>
    <property type="molecule type" value="Genomic_DNA"/>
</dbReference>
<evidence type="ECO:0000256" key="10">
    <source>
        <dbReference type="SAM" id="MobiDB-lite"/>
    </source>
</evidence>
<dbReference type="PROSITE" id="PS00350">
    <property type="entry name" value="MADS_BOX_1"/>
    <property type="match status" value="1"/>
</dbReference>
<feature type="domain" description="MADS-box" evidence="11">
    <location>
        <begin position="1"/>
        <end position="61"/>
    </location>
</feature>
<sequence length="401" mass="43354">MGRKKIQISRITDERNRQVTFNKRKFGVMKKAYELSVLCDCEIALIIFSSSNKLYQYASTDMDKVLLKYTEYNEPHESLTNKNIIEALNKKEHKNGACGSPESGDNDSEYQLTPRTEAKYNKIDEEFQLMMQRNQLNGSRVGMNYTLPVSVPINSGYGDPALLTTAHTSVSPRPSSSETDPGYPTGGMLDMSNGYPNSSSPLGSPSPGQSPGIGVKTGHPPKQHSPGPSPRSSLRVVIPTPQGQQTTQDQTPSLPGLSYSSTLTSFSAQDFPVGSDMGLNPLSWGQHTTISHSSGLPQLAVSSSTPPPTSPLPLTIKSEPISPPRDANHGLIHPTLSQVHSLGHTLHHNLPRPNSTGHLTPTSGTVTPTNLSSPGDPRHGTSDYDSGPISKRARLPDQWTT</sequence>
<dbReference type="GO" id="GO:0030154">
    <property type="term" value="P:cell differentiation"/>
    <property type="evidence" value="ECO:0007669"/>
    <property type="project" value="UniProtKB-KW"/>
</dbReference>
<keyword evidence="6" id="KW-0238">DNA-binding</keyword>
<dbReference type="GO" id="GO:0000981">
    <property type="term" value="F:DNA-binding transcription factor activity, RNA polymerase II-specific"/>
    <property type="evidence" value="ECO:0007669"/>
    <property type="project" value="TreeGrafter"/>
</dbReference>
<keyword evidence="7" id="KW-0010">Activator</keyword>
<feature type="compositionally biased region" description="Polar residues" evidence="10">
    <location>
        <begin position="352"/>
        <end position="373"/>
    </location>
</feature>
<dbReference type="InterPro" id="IPR033896">
    <property type="entry name" value="MEF2-like_N"/>
</dbReference>
<feature type="compositionally biased region" description="Polar residues" evidence="10">
    <location>
        <begin position="165"/>
        <end position="179"/>
    </location>
</feature>
<dbReference type="GO" id="GO:0042826">
    <property type="term" value="F:histone deacetylase binding"/>
    <property type="evidence" value="ECO:0007669"/>
    <property type="project" value="TreeGrafter"/>
</dbReference>
<dbReference type="Proteomes" id="UP001372834">
    <property type="component" value="Unassembled WGS sequence"/>
</dbReference>
<feature type="compositionally biased region" description="Low complexity" evidence="10">
    <location>
        <begin position="241"/>
        <end position="252"/>
    </location>
</feature>
<dbReference type="EMBL" id="JAWJWF010000009">
    <property type="protein sequence ID" value="KAK6630108.1"/>
    <property type="molecule type" value="Genomic_DNA"/>
</dbReference>
<feature type="region of interest" description="Disordered" evidence="10">
    <location>
        <begin position="345"/>
        <end position="401"/>
    </location>
</feature>
<evidence type="ECO:0000259" key="11">
    <source>
        <dbReference type="PROSITE" id="PS50066"/>
    </source>
</evidence>
<dbReference type="SMART" id="SM00432">
    <property type="entry name" value="MADS"/>
    <property type="match status" value="1"/>
</dbReference>
<keyword evidence="5" id="KW-0805">Transcription regulation</keyword>
<feature type="region of interest" description="Disordered" evidence="10">
    <location>
        <begin position="164"/>
        <end position="236"/>
    </location>
</feature>
<evidence type="ECO:0000256" key="5">
    <source>
        <dbReference type="ARBA" id="ARBA00023015"/>
    </source>
</evidence>
<dbReference type="FunFam" id="3.40.1810.10:FF:000001">
    <property type="entry name" value="Myocyte-specific enhancer factor 2A homolog"/>
    <property type="match status" value="1"/>
</dbReference>
<evidence type="ECO:0000256" key="7">
    <source>
        <dbReference type="ARBA" id="ARBA00023159"/>
    </source>
</evidence>
<dbReference type="GO" id="GO:0045944">
    <property type="term" value="P:positive regulation of transcription by RNA polymerase II"/>
    <property type="evidence" value="ECO:0007669"/>
    <property type="project" value="InterPro"/>
</dbReference>
<evidence type="ECO:0000256" key="4">
    <source>
        <dbReference type="ARBA" id="ARBA00022782"/>
    </source>
</evidence>
<evidence type="ECO:0000256" key="6">
    <source>
        <dbReference type="ARBA" id="ARBA00023125"/>
    </source>
</evidence>
<keyword evidence="8" id="KW-0804">Transcription</keyword>